<feature type="compositionally biased region" description="Basic and acidic residues" evidence="1">
    <location>
        <begin position="2895"/>
        <end position="2909"/>
    </location>
</feature>
<keyword evidence="2" id="KW-0812">Transmembrane</keyword>
<dbReference type="InterPro" id="IPR028974">
    <property type="entry name" value="TSP_type-3_rpt"/>
</dbReference>
<keyword evidence="4" id="KW-1185">Reference proteome</keyword>
<evidence type="ECO:0000313" key="3">
    <source>
        <dbReference type="EMBL" id="AWL08431.1"/>
    </source>
</evidence>
<feature type="compositionally biased region" description="Basic and acidic residues" evidence="1">
    <location>
        <begin position="3207"/>
        <end position="3217"/>
    </location>
</feature>
<feature type="compositionally biased region" description="Acidic residues" evidence="1">
    <location>
        <begin position="3171"/>
        <end position="3192"/>
    </location>
</feature>
<evidence type="ECO:0000256" key="2">
    <source>
        <dbReference type="SAM" id="Phobius"/>
    </source>
</evidence>
<feature type="compositionally biased region" description="Basic and acidic residues" evidence="1">
    <location>
        <begin position="3532"/>
        <end position="3550"/>
    </location>
</feature>
<feature type="compositionally biased region" description="Basic and acidic residues" evidence="1">
    <location>
        <begin position="3408"/>
        <end position="3424"/>
    </location>
</feature>
<feature type="compositionally biased region" description="Basic and acidic residues" evidence="1">
    <location>
        <begin position="3340"/>
        <end position="3356"/>
    </location>
</feature>
<keyword evidence="2" id="KW-0472">Membrane</keyword>
<organism evidence="3 4">
    <name type="scientific">Aquirufa nivalisilvae</name>
    <dbReference type="NCBI Taxonomy" id="2516557"/>
    <lineage>
        <taxon>Bacteria</taxon>
        <taxon>Pseudomonadati</taxon>
        <taxon>Bacteroidota</taxon>
        <taxon>Cytophagia</taxon>
        <taxon>Cytophagales</taxon>
        <taxon>Flectobacillaceae</taxon>
        <taxon>Aquirufa</taxon>
    </lineage>
</organism>
<dbReference type="Proteomes" id="UP000245468">
    <property type="component" value="Chromosome"/>
</dbReference>
<accession>A0A2S2DSQ8</accession>
<feature type="compositionally biased region" description="Basic and acidic residues" evidence="1">
    <location>
        <begin position="3374"/>
        <end position="3390"/>
    </location>
</feature>
<feature type="compositionally biased region" description="Basic and acidic residues" evidence="1">
    <location>
        <begin position="3435"/>
        <end position="3458"/>
    </location>
</feature>
<feature type="region of interest" description="Disordered" evidence="1">
    <location>
        <begin position="3565"/>
        <end position="3621"/>
    </location>
</feature>
<reference evidence="4" key="1">
    <citation type="submission" date="2018-05" db="EMBL/GenBank/DDBJ databases">
        <title>Pseudarcicella sp. HME7025 Genome sequencing and assembly.</title>
        <authorList>
            <person name="Kim H."/>
            <person name="Kang H."/>
            <person name="Joh K."/>
        </authorList>
    </citation>
    <scope>NUCLEOTIDE SEQUENCE [LARGE SCALE GENOMIC DNA]</scope>
    <source>
        <strain evidence="4">HME7025</strain>
    </source>
</reference>
<gene>
    <name evidence="3" type="ORF">HME7025_00559</name>
</gene>
<dbReference type="KEGG" id="psez:HME7025_00559"/>
<dbReference type="Gene3D" id="4.10.1080.10">
    <property type="entry name" value="TSP type-3 repeat"/>
    <property type="match status" value="6"/>
</dbReference>
<proteinExistence type="predicted"/>
<dbReference type="Pfam" id="PF13585">
    <property type="entry name" value="CHU_C"/>
    <property type="match status" value="1"/>
</dbReference>
<dbReference type="PANTHER" id="PTHR10199:SF119">
    <property type="entry name" value="RE20510P"/>
    <property type="match status" value="1"/>
</dbReference>
<feature type="transmembrane region" description="Helical" evidence="2">
    <location>
        <begin position="21"/>
        <end position="38"/>
    </location>
</feature>
<dbReference type="GO" id="GO:0005509">
    <property type="term" value="F:calcium ion binding"/>
    <property type="evidence" value="ECO:0007669"/>
    <property type="project" value="InterPro"/>
</dbReference>
<protein>
    <submittedName>
        <fullName evidence="3">Cartilage oligomeric matrix protein</fullName>
    </submittedName>
</protein>
<feature type="region of interest" description="Disordered" evidence="1">
    <location>
        <begin position="2887"/>
        <end position="2909"/>
    </location>
</feature>
<feature type="region of interest" description="Disordered" evidence="1">
    <location>
        <begin position="3136"/>
        <end position="3550"/>
    </location>
</feature>
<sequence>MYTTNSLRIPHSFRKRAIRFSLFYLILFFISENMYAIGNSKVVEFEKQVNFHTLSKKQTTTQLKLTFSDSTIIAGKYMNVAIQAMDGQGKVDLTYHGSKQLVFHVKENQLALYSPLVDGVNFGETISVYFNQGKASVLMELFTSGTNTLQVQENELWSSELVIQVKNDFWLGFQFFLQPQIKNQLPISGVNLIKAIDSFGNLVDDFDASKNPVTLTSAALNGVISGLGSKGNNVLDQSTDFVAGVADLTALGFTYTGLYYDFDVFTASSENGYNVESDMVEIIPNDLIATYFELEGGNSSKAGNIYPLKIVAKNVAGQTNFNYSGLKKLQFAGASVIGMFAATANGINFGNQIDVNFTKGVAQVDLVLKKVEQANISLNDGVISTTSPLSIQVNAGSATHFEIRAQSSQLAGASQTLNIHAVDVYGNVDNQYFGTKTLTFTGASPTITPVRNPSVSGVDFGQPVPITFTNGIALVDLMLYQAELASISASDGTIASNSFSIQVNANPATHFEIRAQSSQLAGASQTLNIHAVDVYGNVDNQYFGTKNLTFTGASPTINPARNPSVSGVDFGQPVQVTFTNGIALVDLMLFKAEQATISASDGMLSSNSFSIQVNANPANYFEIIGQSSQQAGVSQTLNIHAVDAYGNVDNQYFGTKTLMFSGASAATNSIRNPTVSGVSFGQPVQVDFVNGKAQVDLTIYKAEQIDILVSDGVISSKALTIQVNAGPAIQFEISGNIIQQAGASKTLNIHAVDAYGNVDNQYFGTKTLTFTGASPTINPARNPSVSGVDFGQPVQVTFTNGIALVDLMLFKAEQANISASDATIASNSFSIQVNANPATHFVISGNAIQQAGITQTLSIKAVDAYGNVDKGFMSGFSDLNLIFSGANASINPVIEPIIQGHYVFGHMNQSLIVLFNQGVATVDLTLYKAEKASIVVSNGILSSNPWEIQVSAAPINNLIIVLQNEFQINEVIGENNQLIAKDAYGNVATSFNPALDPINVSTDLQGTVVGKDGNSSFVIDQSTQFIEGVANLKTLGFKYLGEPGDGTFTFSTASGIKVKSALVVVYPTKQNKYRFKILGESNQIAGRSQVLNIAILDTLGAPINSFNGFMEVIFSGANTSLAQNGSPIIYNNLNLPIPFGTRTALYFEQGIARAQLTLYRSELATIGAVEMGTNVIPKDQDKLSIQVKAADLYQLVPALTSPQYTRQIFSGTNTLTAKDEYGNVCLEFNAANNPISLSLTSEDNIGLKSLGDTKILSRPTDFTQGVANLSQLGLYISSLEGNKQIIFTSKTGISATSNSVQIVKSAQSVFLHISGHTSQLAGEFQWFQIQALDANDQPVTDYEGAKSLLFYGAGQAISSQYVSTIQDSLSKIQGDFGKPILINFTRGRAFVKLNLYLAEKAFLTTRESVNTGAIAGDSWTIQVEANKVAQIVSSISSPQTNGHPFVGVNTLTVKDAYGNVCLNFDASKTPVTVSTSTNANILGLGLEKENRLNQSTDFVNGVADLTALSILYYSSSIASKSSNKWVNSTKQVQAAQNSQVDPYNPSFIFSLIFESSLISTTFSGVQIAGQEERLIISGSNLQFAGRSQYIKIQAKDAQGGLVRTYSGIKNLQFSESATLGIAGTQATANGIPFGSNTPIQFFEGSATIEMILYNLSLKDTIAVHDGTIGSDLTTDKLIVQVSDGNFSSPTSGNQYELTEDIYFAFDARQIPVWSIQGRNVVLRIDKTKITNDQLADVTTLAKMVERTDALYEFYKNTLGYEPPGGNPNFGYKTSVFFGVPSCGAGCGLVGAKGIEVSGFENIFYNLKTNSNINRDVILAYEFGRNFFDFSSKVLFPYAPYSNEKNGGMAEAFASLFTAYAFDHIITDPNQRLYNEALTNISWFKENFIGYINDLEANPYNVWAKWDRVGYNDYNRGTGTNTDDEPAWKAVGLLQGIFDTFGRSILFPKFFLELRKMPQVNSIEDALSNIAQAAANCTQTNLVPFFKNVVKFNLNASTEAAMNALPVHADRLIRYENLLWFLSPFHTVRINIRSINYLNNQHWYVIKKGNIIISSSQHGNNEIPYSILGNQNEVNLTIEMQDANHQVLDSYPITLKKRHQIDLLDYPEDLHAASVVSKIYQESGKVVIENESPNFYDHGHLVRSFRIVKDRTMLLTSTLRRIGPNYQFGIFSNFATIFTKGTFYGTSSLRLGYDIGQNNTSSDFTLNQYAYSRNMLKTGAELSVISVGVESIGVGQKTYFSKLLYRDVTDTDGDGVIDFEDNCPSTYNPNQLDTDNDGLGNVCDDDLDNDGNPNGTDPNPLIALANDDVIQQDFNAGPITLNILQNDDFLPSSNLSISKISGTALGNLNFQVSTGNMVYTPAAMDADSVSFTYQVCYLPTGVCSTAQVTILNTWQASKFVISGSSSQVAGTSQTVTIRATTKNGTIVTDYTGNKQLQFSGTNSSSAPTYKSQANGVNFGQVTPVNFVNGIAQVDLVIYKSGLDSISAQDVYIQTLGLDRLGVDVSAKSFQKLAVQLQSPQVNQTPFYGFNKLLAEDEYDNSVSSFNATLNPITITTSQGALISGLSGGNRLVSSSDFQQGMANLTQLGITYTGAIGLDTLIFQPAIGLGTKARIEILSELIKPTQLRLLGDSVQVAGSSQLVSLHVLNDLGEKVDTYTGTKTVLFSGAQNSINPILQPQVLDNQSQVRSFGSATSIDFVGGIAQVSMKLFHASLAQIQVHILEDTLVSSMLPVTVKAGPLAKFSLQMTSPQTTETPFVGVNTLSALDAYGNRLLDFNAALNPIQVTSTLPGFISGLSGGDQLNNAGDFVQGIVNLSQKGIMYLGPEGKGYFTFKSSTGVQITSNLIEILMADFDGDGIPNSMECYQTFTLLGNCQDFDGDGIPNSYDLDSDGDGIPDAREMNRDSDGDRHADYLDLDSDNDGILDSIEGEFDPDGDGIPNYLDLDSDNDGILDAWEATDNKRGVIDDNYDGRVDKNGLLPDANGNGLADFLETGFGGSPAPVPDTDHDGKSDYVDVDSDNDGILDSIEGTKDIDSDSFPNYRDLDSDGDWLGDQDERNVDNDLDGIPNYLDLDSDGDGIPDAWEGKNKCATCQQMKDDLDDGWDDRGQYVKVIDTDLDGTSDFLDLDSDNDCIPDRIELGADGDGDEIPNFRDLDSDNDGILDSQEAGDCQDPWDTDLDGLFDFEDADSDNDGIPDAIEVGANPTKPVDTDGDGKPDYLDVDSDNDGIPDAVEAGSNPSQPVDTDGDGKPDFLDLDSDNDGIPDAVEAGAKPSQPVDSDGDGKTDYVDVDSDNDGMLDSLEAGLNPNKPLDTDADGLEDFRDLDSDSDGIPDSVEAGDFLHPFDTDLDGKPDYRDVDSDNDGIPDVVEAGPEPRIPLDSDGDGHADFRDTDSDNDGILDGLEAGNDLTKPIDTDLDGKPDYRDTDSDNDGIPDAVEAGKDASHPLDSDGDGKEDFRDVDSDNDTIPDSVEAGVDPQIPVDTDGDGLADYRDVDSDNDTIPDSVEAGPMPIMPVDTDLDLKPDYQDVDSDNDTIPDKIEVGPDVYHPLDTDLDGKEDFRDVDSDNDGIPDAIEVGPNVNVPLDSDGDGLADYRDVDSDNNGISDTVEAGPDPLHPLDTDSDGIPDYRDPDDDNDGIIDVYENDINFGGMLDCDQDGIDNRVDADICEIFAPQAISPNQDGINDVLVIPGIFRMQPNRFVIVNRWGDVVYETNNYQNNWGGLTDKTIGLLTNDGRLPDGTYYYYVDFFGKYPNIRTFVYINRLAK</sequence>
<name>A0A2S2DSQ8_9BACT</name>
<evidence type="ECO:0000256" key="1">
    <source>
        <dbReference type="SAM" id="MobiDB-lite"/>
    </source>
</evidence>
<dbReference type="PANTHER" id="PTHR10199">
    <property type="entry name" value="THROMBOSPONDIN"/>
    <property type="match status" value="1"/>
</dbReference>
<evidence type="ECO:0000313" key="4">
    <source>
        <dbReference type="Proteomes" id="UP000245468"/>
    </source>
</evidence>
<keyword evidence="2" id="KW-1133">Transmembrane helix</keyword>
<feature type="region of interest" description="Disordered" evidence="1">
    <location>
        <begin position="2268"/>
        <end position="2295"/>
    </location>
</feature>
<dbReference type="SUPFAM" id="SSF103647">
    <property type="entry name" value="TSP type-3 repeat"/>
    <property type="match status" value="3"/>
</dbReference>
<dbReference type="EMBL" id="CP029346">
    <property type="protein sequence ID" value="AWL08431.1"/>
    <property type="molecule type" value="Genomic_DNA"/>
</dbReference>